<evidence type="ECO:0000313" key="1">
    <source>
        <dbReference type="EMBL" id="CAN0510945.1"/>
    </source>
</evidence>
<proteinExistence type="predicted"/>
<reference evidence="1" key="2">
    <citation type="submission" date="2025-03" db="EMBL/GenBank/DDBJ databases">
        <authorList>
            <consortium name="ELIXIR-Norway"/>
            <consortium name="Elixir Norway"/>
        </authorList>
    </citation>
    <scope>NUCLEOTIDE SEQUENCE</scope>
</reference>
<gene>
    <name evidence="1" type="ORF">MRATA1EN22A_LOCUS23040</name>
</gene>
<organism evidence="1 2">
    <name type="scientific">Rangifer tarandus platyrhynchus</name>
    <name type="common">Svalbard reindeer</name>
    <dbReference type="NCBI Taxonomy" id="3082113"/>
    <lineage>
        <taxon>Eukaryota</taxon>
        <taxon>Metazoa</taxon>
        <taxon>Chordata</taxon>
        <taxon>Craniata</taxon>
        <taxon>Vertebrata</taxon>
        <taxon>Euteleostomi</taxon>
        <taxon>Mammalia</taxon>
        <taxon>Eutheria</taxon>
        <taxon>Laurasiatheria</taxon>
        <taxon>Artiodactyla</taxon>
        <taxon>Ruminantia</taxon>
        <taxon>Pecora</taxon>
        <taxon>Cervidae</taxon>
        <taxon>Odocoileinae</taxon>
        <taxon>Rangifer</taxon>
    </lineage>
</organism>
<sequence>MLSRVLPEQEMTRAADFIGDIKPTVHIEPQLSSRGTPSAPVHWRLQLPRSLQVRLPQGELLLLLPWRLGECARGCLCSGALDKHSCSA</sequence>
<accession>A0AC59ZWV2</accession>
<evidence type="ECO:0000313" key="2">
    <source>
        <dbReference type="Proteomes" id="UP001162501"/>
    </source>
</evidence>
<protein>
    <submittedName>
        <fullName evidence="1">Uncharacterized protein</fullName>
    </submittedName>
</protein>
<dbReference type="EMBL" id="OX596088">
    <property type="protein sequence ID" value="CAN0510945.1"/>
    <property type="molecule type" value="Genomic_DNA"/>
</dbReference>
<dbReference type="Proteomes" id="UP001162501">
    <property type="component" value="Chromosome 4"/>
</dbReference>
<reference evidence="1" key="1">
    <citation type="submission" date="2023-05" db="EMBL/GenBank/DDBJ databases">
        <authorList>
            <consortium name="ELIXIR-Norway"/>
        </authorList>
    </citation>
    <scope>NUCLEOTIDE SEQUENCE</scope>
</reference>
<name>A0AC59ZWV2_RANTA</name>